<keyword evidence="2" id="KW-1185">Reference proteome</keyword>
<accession>A0A1E8FL64</accession>
<protein>
    <recommendedName>
        <fullName evidence="3">Porin domain-containing protein</fullName>
    </recommendedName>
</protein>
<proteinExistence type="predicted"/>
<sequence>MGYFVTPNWQIGGGLIYENANRRTYNGSVSDSQLTARVFGRYTNIAGGEGWDLTMESLVNDSTRLEMAGRYFFNRRFSAGVSYITEFADDDIYTNDDIGQLTVDYWFNSAWSVQAGAGIYVGGEDSGLASLTLATSLRF</sequence>
<dbReference type="STRING" id="1856405.BFC17_08580"/>
<comment type="caution">
    <text evidence="1">The sequence shown here is derived from an EMBL/GenBank/DDBJ whole genome shotgun (WGS) entry which is preliminary data.</text>
</comment>
<gene>
    <name evidence="1" type="ORF">BFC17_08580</name>
</gene>
<name>A0A1E8FL64_9ALTE</name>
<reference evidence="1 2" key="1">
    <citation type="submission" date="2016-09" db="EMBL/GenBank/DDBJ databases">
        <title>Alteromonas lipolytica, a new species isolated from sea water.</title>
        <authorList>
            <person name="Wu Y.-H."/>
            <person name="Cheng H."/>
            <person name="Xu X.-W."/>
        </authorList>
    </citation>
    <scope>NUCLEOTIDE SEQUENCE [LARGE SCALE GENOMIC DNA]</scope>
    <source>
        <strain evidence="1 2">JW12</strain>
    </source>
</reference>
<evidence type="ECO:0008006" key="3">
    <source>
        <dbReference type="Google" id="ProtNLM"/>
    </source>
</evidence>
<dbReference type="AlphaFoldDB" id="A0A1E8FL64"/>
<dbReference type="EMBL" id="MJIC01000002">
    <property type="protein sequence ID" value="OFI36173.1"/>
    <property type="molecule type" value="Genomic_DNA"/>
</dbReference>
<organism evidence="1 2">
    <name type="scientific">Alteromonas lipolytica</name>
    <dbReference type="NCBI Taxonomy" id="1856405"/>
    <lineage>
        <taxon>Bacteria</taxon>
        <taxon>Pseudomonadati</taxon>
        <taxon>Pseudomonadota</taxon>
        <taxon>Gammaproteobacteria</taxon>
        <taxon>Alteromonadales</taxon>
        <taxon>Alteromonadaceae</taxon>
        <taxon>Alteromonas/Salinimonas group</taxon>
        <taxon>Alteromonas</taxon>
    </lineage>
</organism>
<evidence type="ECO:0000313" key="1">
    <source>
        <dbReference type="EMBL" id="OFI36173.1"/>
    </source>
</evidence>
<evidence type="ECO:0000313" key="2">
    <source>
        <dbReference type="Proteomes" id="UP000176037"/>
    </source>
</evidence>
<dbReference type="Proteomes" id="UP000176037">
    <property type="component" value="Unassembled WGS sequence"/>
</dbReference>